<sequence>MQLDLEEDELIICSTIIDTDNYSLLTTQRIVTKENGIEDIGDMTGATHHDYGIKVKLEKFNYVVGTVLLQNGNEFRHFIEAGKAAAVMIYGIKTLVWSQELTDKQMLNLMRIWDKKREALNKALYEQRKNTKVD</sequence>
<gene>
    <name evidence="1" type="ORF">DEO27_024445</name>
</gene>
<keyword evidence="2" id="KW-1185">Reference proteome</keyword>
<name>A0A5C1I537_9SPHI</name>
<dbReference type="OrthoDB" id="667705at2"/>
<accession>A0A5C1I537</accession>
<dbReference type="AlphaFoldDB" id="A0A5C1I537"/>
<proteinExistence type="predicted"/>
<dbReference type="RefSeq" id="WP_146750117.1">
    <property type="nucleotide sequence ID" value="NZ_CP043450.1"/>
</dbReference>
<dbReference type="EMBL" id="CP043450">
    <property type="protein sequence ID" value="QEM13025.1"/>
    <property type="molecule type" value="Genomic_DNA"/>
</dbReference>
<evidence type="ECO:0000313" key="2">
    <source>
        <dbReference type="Proteomes" id="UP000251402"/>
    </source>
</evidence>
<dbReference type="KEGG" id="mrub:DEO27_024445"/>
<reference evidence="1" key="1">
    <citation type="submission" date="2019-08" db="EMBL/GenBank/DDBJ databases">
        <title>Comparative genome analysis confer to the adaptation heavy metal polluted environment.</title>
        <authorList>
            <person name="Li Y."/>
        </authorList>
    </citation>
    <scope>NUCLEOTIDE SEQUENCE [LARGE SCALE GENOMIC DNA]</scope>
    <source>
        <strain evidence="1">P1</strain>
    </source>
</reference>
<evidence type="ECO:0000313" key="1">
    <source>
        <dbReference type="EMBL" id="QEM13025.1"/>
    </source>
</evidence>
<dbReference type="Proteomes" id="UP000251402">
    <property type="component" value="Chromosome"/>
</dbReference>
<organism evidence="1 2">
    <name type="scientific">Mucilaginibacter rubeus</name>
    <dbReference type="NCBI Taxonomy" id="2027860"/>
    <lineage>
        <taxon>Bacteria</taxon>
        <taxon>Pseudomonadati</taxon>
        <taxon>Bacteroidota</taxon>
        <taxon>Sphingobacteriia</taxon>
        <taxon>Sphingobacteriales</taxon>
        <taxon>Sphingobacteriaceae</taxon>
        <taxon>Mucilaginibacter</taxon>
    </lineage>
</organism>
<protein>
    <submittedName>
        <fullName evidence="1">Uncharacterized protein</fullName>
    </submittedName>
</protein>